<gene>
    <name evidence="2" type="ORF">DEO72_LG11g1711</name>
</gene>
<dbReference type="AlphaFoldDB" id="A0A4D6NSG2"/>
<dbReference type="Proteomes" id="UP000501690">
    <property type="component" value="Linkage Group LG11"/>
</dbReference>
<dbReference type="EMBL" id="CP039355">
    <property type="protein sequence ID" value="QCE14707.1"/>
    <property type="molecule type" value="Genomic_DNA"/>
</dbReference>
<reference evidence="2 3" key="1">
    <citation type="submission" date="2019-04" db="EMBL/GenBank/DDBJ databases">
        <title>An improved genome assembly and genetic linkage map for asparagus bean, Vigna unguiculata ssp. sesquipedialis.</title>
        <authorList>
            <person name="Xia Q."/>
            <person name="Zhang R."/>
            <person name="Dong Y."/>
        </authorList>
    </citation>
    <scope>NUCLEOTIDE SEQUENCE [LARGE SCALE GENOMIC DNA]</scope>
    <source>
        <tissue evidence="2">Leaf</tissue>
    </source>
</reference>
<dbReference type="PANTHER" id="PTHR31377">
    <property type="entry name" value="AGMATINE DEIMINASE-RELATED"/>
    <property type="match status" value="1"/>
</dbReference>
<accession>A0A4D6NSG2</accession>
<dbReference type="GO" id="GO:0004668">
    <property type="term" value="F:protein-arginine deiminase activity"/>
    <property type="evidence" value="ECO:0007669"/>
    <property type="project" value="InterPro"/>
</dbReference>
<proteinExistence type="predicted"/>
<keyword evidence="1" id="KW-0378">Hydrolase</keyword>
<dbReference type="InterPro" id="IPR007466">
    <property type="entry name" value="Peptidyl-Arg-deiminase_porph"/>
</dbReference>
<dbReference type="Pfam" id="PF04371">
    <property type="entry name" value="PAD_porph"/>
    <property type="match status" value="1"/>
</dbReference>
<evidence type="ECO:0000313" key="3">
    <source>
        <dbReference type="Proteomes" id="UP000501690"/>
    </source>
</evidence>
<dbReference type="PANTHER" id="PTHR31377:SF2">
    <property type="entry name" value="AGMATINE DEIMINASE"/>
    <property type="match status" value="1"/>
</dbReference>
<name>A0A4D6NSG2_VIGUN</name>
<evidence type="ECO:0000256" key="1">
    <source>
        <dbReference type="ARBA" id="ARBA00022801"/>
    </source>
</evidence>
<protein>
    <submittedName>
        <fullName evidence="2">Agmatine deiminase</fullName>
    </submittedName>
</protein>
<dbReference type="GO" id="GO:0047632">
    <property type="term" value="F:agmatine deiminase activity"/>
    <property type="evidence" value="ECO:0007669"/>
    <property type="project" value="TreeGrafter"/>
</dbReference>
<dbReference type="GO" id="GO:0009446">
    <property type="term" value="P:putrescine biosynthetic process"/>
    <property type="evidence" value="ECO:0007669"/>
    <property type="project" value="InterPro"/>
</dbReference>
<organism evidence="2 3">
    <name type="scientific">Vigna unguiculata</name>
    <name type="common">Cowpea</name>
    <dbReference type="NCBI Taxonomy" id="3917"/>
    <lineage>
        <taxon>Eukaryota</taxon>
        <taxon>Viridiplantae</taxon>
        <taxon>Streptophyta</taxon>
        <taxon>Embryophyta</taxon>
        <taxon>Tracheophyta</taxon>
        <taxon>Spermatophyta</taxon>
        <taxon>Magnoliopsida</taxon>
        <taxon>eudicotyledons</taxon>
        <taxon>Gunneridae</taxon>
        <taxon>Pentapetalae</taxon>
        <taxon>rosids</taxon>
        <taxon>fabids</taxon>
        <taxon>Fabales</taxon>
        <taxon>Fabaceae</taxon>
        <taxon>Papilionoideae</taxon>
        <taxon>50 kb inversion clade</taxon>
        <taxon>NPAAA clade</taxon>
        <taxon>indigoferoid/millettioid clade</taxon>
        <taxon>Phaseoleae</taxon>
        <taxon>Vigna</taxon>
    </lineage>
</organism>
<evidence type="ECO:0000313" key="2">
    <source>
        <dbReference type="EMBL" id="QCE14707.1"/>
    </source>
</evidence>
<keyword evidence="3" id="KW-1185">Reference proteome</keyword>
<dbReference type="SUPFAM" id="SSF55909">
    <property type="entry name" value="Pentein"/>
    <property type="match status" value="1"/>
</dbReference>
<dbReference type="Gene3D" id="3.75.10.10">
    <property type="entry name" value="L-arginine/glycine Amidinotransferase, Chain A"/>
    <property type="match status" value="1"/>
</dbReference>
<sequence length="200" mass="22641">MNKEQYYHVSSTEHHLLLDSTCLLSRKPTLSVGWVGHQMSVTGNALITGERALNPPNRCLRGWQLPSQTICVSSAQWENARSQLPEHIRVVEMSMNDSWIRDSGPTVSFYYCANQPCVLGCIMYKHVLWFVLFVNLEDGCYSDWSLDLLVAKKILGIEKIPIFSHSMVFEGGSIHVDGEDLGNTNQSRSKVLESKLRKKL</sequence>